<dbReference type="InterPro" id="IPR003959">
    <property type="entry name" value="ATPase_AAA_core"/>
</dbReference>
<comment type="caution">
    <text evidence="2">The sequence shown here is derived from an EMBL/GenBank/DDBJ whole genome shotgun (WGS) entry which is preliminary data.</text>
</comment>
<feature type="domain" description="AAA+ ATPase" evidence="1">
    <location>
        <begin position="22"/>
        <end position="347"/>
    </location>
</feature>
<accession>A0ABX1PMR0</accession>
<proteinExistence type="predicted"/>
<dbReference type="InterPro" id="IPR027417">
    <property type="entry name" value="P-loop_NTPase"/>
</dbReference>
<dbReference type="InterPro" id="IPR003593">
    <property type="entry name" value="AAA+_ATPase"/>
</dbReference>
<organism evidence="2 3">
    <name type="scientific">Aromatoleum anaerobium</name>
    <dbReference type="NCBI Taxonomy" id="182180"/>
    <lineage>
        <taxon>Bacteria</taxon>
        <taxon>Pseudomonadati</taxon>
        <taxon>Pseudomonadota</taxon>
        <taxon>Betaproteobacteria</taxon>
        <taxon>Rhodocyclales</taxon>
        <taxon>Rhodocyclaceae</taxon>
        <taxon>Aromatoleum</taxon>
    </lineage>
</organism>
<dbReference type="SMART" id="SM00382">
    <property type="entry name" value="AAA"/>
    <property type="match status" value="1"/>
</dbReference>
<dbReference type="RefSeq" id="WP_011239142.1">
    <property type="nucleotide sequence ID" value="NZ_WTVG02000034.1"/>
</dbReference>
<evidence type="ECO:0000313" key="2">
    <source>
        <dbReference type="EMBL" id="NMG25564.1"/>
    </source>
</evidence>
<sequence>MHIDTLRVENFRCFKQETFEFQSGFNLLVGVNGSGKTSLLKAIAAGLATPINGLGKSPRWPHAEEANARLALIELQGRVRYERCYPVRIELEGEVCGSARSWWVEQPGPASQSKFEHTVFSAIADESARIAQGGQGALPLAAFYGAERQWRLSGVGADTAVRHQDSRLDAYASWFDAALDMKGLETWVIGKSLERLEAESDSRDVDNGGALDELALVNRAVALAIPGAKGLRYDIKYRRLVLEWQDADPVPFETLSDGQRALAALVADIARRMCLLNPQLGARVLDETPGVVLIDELDMHLHPAWQRRVCGVLKTAFPCIQFIAASHSPQIIGELVADEILLMKGGQVVGHPERALGLPSSEVLAEIMGTEPQNTEVAAALRRIHQALDNEQLDVAEREIVALESKVGAIPDVIEVRSELDSLRWLGEEDQP</sequence>
<protein>
    <submittedName>
        <fullName evidence="2">AAA family ATPase</fullName>
    </submittedName>
</protein>
<dbReference type="PANTHER" id="PTHR32182">
    <property type="entry name" value="DNA REPLICATION AND REPAIR PROTEIN RECF"/>
    <property type="match status" value="1"/>
</dbReference>
<gene>
    <name evidence="2" type="ORF">GO606_12690</name>
</gene>
<reference evidence="2" key="1">
    <citation type="submission" date="2019-12" db="EMBL/GenBank/DDBJ databases">
        <title>Comparative genomics gives insights into the taxonomy of the Azoarcus-Aromatoleum group and reveals separate origins of nif in the plant-associated Azoarcus and non-plant-associated Aromatoleum sub-groups.</title>
        <authorList>
            <person name="Lafos M."/>
            <person name="Maluk M."/>
            <person name="Batista M."/>
            <person name="Junghare M."/>
            <person name="Carmona M."/>
            <person name="Faoro H."/>
            <person name="Cruz L.M."/>
            <person name="Battistoni F."/>
            <person name="De Souza E."/>
            <person name="Pedrosa F."/>
            <person name="Chen W.-M."/>
            <person name="Poole P.S."/>
            <person name="Dixon R.A."/>
            <person name="James E.K."/>
        </authorList>
    </citation>
    <scope>NUCLEOTIDE SEQUENCE</scope>
    <source>
        <strain evidence="2">LuFRes1</strain>
    </source>
</reference>
<name>A0ABX1PMR0_9RHOO</name>
<dbReference type="Proteomes" id="UP000615989">
    <property type="component" value="Unassembled WGS sequence"/>
</dbReference>
<dbReference type="EMBL" id="WTVG01000035">
    <property type="protein sequence ID" value="NMG25564.1"/>
    <property type="molecule type" value="Genomic_DNA"/>
</dbReference>
<dbReference type="InterPro" id="IPR038729">
    <property type="entry name" value="Rad50/SbcC_AAA"/>
</dbReference>
<keyword evidence="3" id="KW-1185">Reference proteome</keyword>
<dbReference type="PANTHER" id="PTHR32182:SF23">
    <property type="entry name" value="ATP BINDING PROTEIN"/>
    <property type="match status" value="1"/>
</dbReference>
<evidence type="ECO:0000259" key="1">
    <source>
        <dbReference type="SMART" id="SM00382"/>
    </source>
</evidence>
<dbReference type="Pfam" id="PF13476">
    <property type="entry name" value="AAA_23"/>
    <property type="match status" value="1"/>
</dbReference>
<evidence type="ECO:0000313" key="3">
    <source>
        <dbReference type="Proteomes" id="UP000615989"/>
    </source>
</evidence>
<dbReference type="Gene3D" id="3.40.50.300">
    <property type="entry name" value="P-loop containing nucleotide triphosphate hydrolases"/>
    <property type="match status" value="2"/>
</dbReference>
<dbReference type="Pfam" id="PF13304">
    <property type="entry name" value="AAA_21"/>
    <property type="match status" value="1"/>
</dbReference>
<dbReference type="SUPFAM" id="SSF52540">
    <property type="entry name" value="P-loop containing nucleoside triphosphate hydrolases"/>
    <property type="match status" value="1"/>
</dbReference>